<dbReference type="RefSeq" id="WP_084234960.1">
    <property type="nucleotide sequence ID" value="NZ_FWXW01000005.1"/>
</dbReference>
<evidence type="ECO:0008006" key="4">
    <source>
        <dbReference type="Google" id="ProtNLM"/>
    </source>
</evidence>
<sequence>MHKKALHDTLIIEENRKSGKSTKEVRNIGVKWYISLGKRLRGLTGSAARFPLAIAFLLAIAVMLSVEIGTDRDVSKYLLACAVGAVSAAAAQTAWERFFKGHGARLLLMGGSLLSAAAYYLAVRNADITGPEVGVRTAVLLFALVFAFLWLPVIRSRVGFSESFMAAFKSLFHSLLYSAVIMGGIAAILAAIDRLIWPLDNRVYAHTAVWVFVLFAPVFFLSLIPVYPGRGEDGPDPAGREERDMVLAARTACPRFLEILISYIVIPLVSVFTVILAAYILLNIQSEFWTDNLLESMLISYAVTVILVNILAAGMKNRFAALFRLISPKVLIPIVLFQIVSSFLTVRDTGLTYSRYYVILFGLFAVCAGLVLSILPPKRNGIIAALLIAFCAVSILPPVDAFTLSRSNQIGLLESTLERNGMLADGAVVPNGSLSDADRKKIVSSVEYLGNTGELNRVSFLPADFTIYEDFYDTFGFDAYAMPGTSYRTVSVYSDAALPVDIAGYEYLFQAYLNYPEDTNREIGRLSRDGADYSLTAMPGGTGGKIILSKEGGEELIRFDTGEIFSRYETYPVSKSALTPEEALFTAENDRGRLAFIVQSASISFDGKQTYFSAQLYILADFK</sequence>
<feature type="transmembrane region" description="Helical" evidence="1">
    <location>
        <begin position="356"/>
        <end position="375"/>
    </location>
</feature>
<feature type="transmembrane region" description="Helical" evidence="1">
    <location>
        <begin position="260"/>
        <end position="281"/>
    </location>
</feature>
<keyword evidence="1" id="KW-1133">Transmembrane helix</keyword>
<proteinExistence type="predicted"/>
<evidence type="ECO:0000313" key="2">
    <source>
        <dbReference type="EMBL" id="SMC73837.1"/>
    </source>
</evidence>
<accession>A0A1W2BLM1</accession>
<feature type="transmembrane region" description="Helical" evidence="1">
    <location>
        <begin position="203"/>
        <end position="224"/>
    </location>
</feature>
<keyword evidence="3" id="KW-1185">Reference proteome</keyword>
<feature type="transmembrane region" description="Helical" evidence="1">
    <location>
        <begin position="382"/>
        <end position="399"/>
    </location>
</feature>
<gene>
    <name evidence="2" type="ORF">SAMN02745168_2297</name>
</gene>
<protein>
    <recommendedName>
        <fullName evidence="4">DUF4153 domain-containing protein</fullName>
    </recommendedName>
</protein>
<dbReference type="Proteomes" id="UP000192790">
    <property type="component" value="Unassembled WGS sequence"/>
</dbReference>
<keyword evidence="1" id="KW-0472">Membrane</keyword>
<feature type="transmembrane region" description="Helical" evidence="1">
    <location>
        <begin position="293"/>
        <end position="313"/>
    </location>
</feature>
<name>A0A1W2BLM1_9FIRM</name>
<feature type="transmembrane region" description="Helical" evidence="1">
    <location>
        <begin position="47"/>
        <end position="65"/>
    </location>
</feature>
<dbReference type="STRING" id="1122930.SAMN02745168_2297"/>
<dbReference type="EMBL" id="FWXW01000005">
    <property type="protein sequence ID" value="SMC73837.1"/>
    <property type="molecule type" value="Genomic_DNA"/>
</dbReference>
<keyword evidence="1" id="KW-0812">Transmembrane</keyword>
<feature type="transmembrane region" description="Helical" evidence="1">
    <location>
        <begin position="106"/>
        <end position="123"/>
    </location>
</feature>
<reference evidence="2 3" key="1">
    <citation type="submission" date="2017-04" db="EMBL/GenBank/DDBJ databases">
        <authorList>
            <person name="Afonso C.L."/>
            <person name="Miller P.J."/>
            <person name="Scott M.A."/>
            <person name="Spackman E."/>
            <person name="Goraichik I."/>
            <person name="Dimitrov K.M."/>
            <person name="Suarez D.L."/>
            <person name="Swayne D.E."/>
        </authorList>
    </citation>
    <scope>NUCLEOTIDE SEQUENCE [LARGE SCALE GENOMIC DNA]</scope>
    <source>
        <strain evidence="2 3">DSM 12816</strain>
    </source>
</reference>
<feature type="transmembrane region" description="Helical" evidence="1">
    <location>
        <begin position="325"/>
        <end position="344"/>
    </location>
</feature>
<evidence type="ECO:0000256" key="1">
    <source>
        <dbReference type="SAM" id="Phobius"/>
    </source>
</evidence>
<dbReference type="Pfam" id="PF13687">
    <property type="entry name" value="DUF4153"/>
    <property type="match status" value="1"/>
</dbReference>
<evidence type="ECO:0000313" key="3">
    <source>
        <dbReference type="Proteomes" id="UP000192790"/>
    </source>
</evidence>
<organism evidence="2 3">
    <name type="scientific">Papillibacter cinnamivorans DSM 12816</name>
    <dbReference type="NCBI Taxonomy" id="1122930"/>
    <lineage>
        <taxon>Bacteria</taxon>
        <taxon>Bacillati</taxon>
        <taxon>Bacillota</taxon>
        <taxon>Clostridia</taxon>
        <taxon>Eubacteriales</taxon>
        <taxon>Oscillospiraceae</taxon>
        <taxon>Papillibacter</taxon>
    </lineage>
</organism>
<dbReference type="InterPro" id="IPR025291">
    <property type="entry name" value="DUF4153"/>
</dbReference>
<feature type="transmembrane region" description="Helical" evidence="1">
    <location>
        <begin position="175"/>
        <end position="197"/>
    </location>
</feature>
<dbReference type="AlphaFoldDB" id="A0A1W2BLM1"/>
<feature type="transmembrane region" description="Helical" evidence="1">
    <location>
        <begin position="135"/>
        <end position="154"/>
    </location>
</feature>